<gene>
    <name evidence="1" type="ORF">BGE01nite_05380</name>
</gene>
<dbReference type="EMBL" id="BKAG01000002">
    <property type="protein sequence ID" value="GEP41247.1"/>
    <property type="molecule type" value="Genomic_DNA"/>
</dbReference>
<proteinExistence type="predicted"/>
<reference evidence="1 2" key="1">
    <citation type="submission" date="2019-07" db="EMBL/GenBank/DDBJ databases">
        <title>Whole genome shotgun sequence of Brevifollis gellanilyticus NBRC 108608.</title>
        <authorList>
            <person name="Hosoyama A."/>
            <person name="Uohara A."/>
            <person name="Ohji S."/>
            <person name="Ichikawa N."/>
        </authorList>
    </citation>
    <scope>NUCLEOTIDE SEQUENCE [LARGE SCALE GENOMIC DNA]</scope>
    <source>
        <strain evidence="1 2">NBRC 108608</strain>
    </source>
</reference>
<evidence type="ECO:0008006" key="3">
    <source>
        <dbReference type="Google" id="ProtNLM"/>
    </source>
</evidence>
<name>A0A512M3B7_9BACT</name>
<sequence length="534" mass="58619">MHIPPSKSRKSQLGALMVAALLLMLVTGMFMTSWVSLIGARGVQISYMEIAVQRRLSLENSRQFAWQTAMEKAFDPGSTLSADTNGLLGGAYGGVGSDDGWTALNVYASTRTAETMTTVFPYNYAGMRPMTSYLSTEKLVRPATLSDVDDFNSYLFLKTYPPVLAGDLFIAYRKPALAGTQIDINTTTADHHAFWDVEGRTVIRDPESHFSLTTPSPMQLPFTTRSLYIQSHDGYNSRAICGSASGPGNSVVKLLPSNLPAVPSTTGPVSSTPAVDRYMGYLNVVNNPDNPDNSLWHFMDRERTAGRSDYRTVDVYVTGASPTGDYWMEEQRDPTYKPPMWPSGYPASGLRVLFIKLDSTFLPNMRIHGVVHQVVFKGQSSAADFDAAGALAPRIFTFLPMGDGGPSVRDIRFEGDNNRRIVIGAKHWNAAPLDISWVGTPVTGDFRWRTVFINEYQTVVLNMPSSITQNVRWLGGVMTNWTFKRRAAGGSNRGRLTFAADGSLSTLPAAGPPFASVIPRDAWLESYFFPVPPP</sequence>
<dbReference type="RefSeq" id="WP_146848709.1">
    <property type="nucleotide sequence ID" value="NZ_BKAG01000002.1"/>
</dbReference>
<accession>A0A512M3B7</accession>
<organism evidence="1 2">
    <name type="scientific">Brevifollis gellanilyticus</name>
    <dbReference type="NCBI Taxonomy" id="748831"/>
    <lineage>
        <taxon>Bacteria</taxon>
        <taxon>Pseudomonadati</taxon>
        <taxon>Verrucomicrobiota</taxon>
        <taxon>Verrucomicrobiia</taxon>
        <taxon>Verrucomicrobiales</taxon>
        <taxon>Verrucomicrobiaceae</taxon>
    </lineage>
</organism>
<dbReference type="AlphaFoldDB" id="A0A512M3B7"/>
<keyword evidence="2" id="KW-1185">Reference proteome</keyword>
<dbReference type="Proteomes" id="UP000321577">
    <property type="component" value="Unassembled WGS sequence"/>
</dbReference>
<dbReference type="OrthoDB" id="178125at2"/>
<evidence type="ECO:0000313" key="1">
    <source>
        <dbReference type="EMBL" id="GEP41247.1"/>
    </source>
</evidence>
<protein>
    <recommendedName>
        <fullName evidence="3">Type 4 fimbrial biogenesis protein PilX N-terminal domain-containing protein</fullName>
    </recommendedName>
</protein>
<evidence type="ECO:0000313" key="2">
    <source>
        <dbReference type="Proteomes" id="UP000321577"/>
    </source>
</evidence>
<comment type="caution">
    <text evidence="1">The sequence shown here is derived from an EMBL/GenBank/DDBJ whole genome shotgun (WGS) entry which is preliminary data.</text>
</comment>